<dbReference type="HOGENOM" id="CLU_2896721_0_0_7"/>
<gene>
    <name evidence="2" type="ORF">DGI_2759</name>
</gene>
<dbReference type="AlphaFoldDB" id="T2GD31"/>
<keyword evidence="1" id="KW-0732">Signal</keyword>
<evidence type="ECO:0000313" key="2">
    <source>
        <dbReference type="EMBL" id="AGW14490.1"/>
    </source>
</evidence>
<dbReference type="Proteomes" id="UP000016587">
    <property type="component" value="Chromosome"/>
</dbReference>
<proteinExistence type="predicted"/>
<sequence length="62" mass="6425">MPTPLRTAAALAVCLALAFCLFAPARAASEIKEHPASAAGKAPVLTIFFTADTKGYFDPCPT</sequence>
<keyword evidence="3" id="KW-1185">Reference proteome</keyword>
<dbReference type="PATRIC" id="fig|1121448.10.peg.2721"/>
<dbReference type="EMBL" id="CP006585">
    <property type="protein sequence ID" value="AGW14490.1"/>
    <property type="molecule type" value="Genomic_DNA"/>
</dbReference>
<feature type="signal peptide" evidence="1">
    <location>
        <begin position="1"/>
        <end position="27"/>
    </location>
</feature>
<reference evidence="3" key="2">
    <citation type="submission" date="2013-07" db="EMBL/GenBank/DDBJ databases">
        <authorList>
            <person name="Morais-Silva F.O."/>
            <person name="Rezende A.M."/>
            <person name="Pimentel C."/>
            <person name="Resende D.M."/>
            <person name="Santos C.I."/>
            <person name="Clemente C."/>
            <person name="de Oliveira L.M."/>
            <person name="da Silva S.M."/>
            <person name="Costa D.A."/>
            <person name="Varela-Raposo A."/>
            <person name="Horacio E.C.A."/>
            <person name="Matos M."/>
            <person name="Flores O."/>
            <person name="Ruiz J.C."/>
            <person name="Rodrigues-Pousada C."/>
        </authorList>
    </citation>
    <scope>NUCLEOTIDE SEQUENCE [LARGE SCALE GENOMIC DNA]</scope>
    <source>
        <strain evidence="3">ATCC 19364 / DSM 1382 / NCIMB 9332 / VKM B-1759</strain>
    </source>
</reference>
<feature type="chain" id="PRO_5004588294" evidence="1">
    <location>
        <begin position="28"/>
        <end position="62"/>
    </location>
</feature>
<organism evidence="2 3">
    <name type="scientific">Megalodesulfovibrio gigas (strain ATCC 19364 / DSM 1382 / NCIMB 9332 / VKM B-1759)</name>
    <name type="common">Desulfovibrio gigas</name>
    <dbReference type="NCBI Taxonomy" id="1121448"/>
    <lineage>
        <taxon>Bacteria</taxon>
        <taxon>Pseudomonadati</taxon>
        <taxon>Thermodesulfobacteriota</taxon>
        <taxon>Desulfovibrionia</taxon>
        <taxon>Desulfovibrionales</taxon>
        <taxon>Desulfovibrionaceae</taxon>
        <taxon>Megalodesulfovibrio</taxon>
    </lineage>
</organism>
<reference evidence="2 3" key="1">
    <citation type="journal article" date="2013" name="J. Bacteriol.">
        <title>Roles of HynAB and Ech, the only two hydrogenases found in the model sulfate reducer Desulfovibrio gigas.</title>
        <authorList>
            <person name="Morais-Silva F.O."/>
            <person name="Santos C.I."/>
            <person name="Rodrigues R."/>
            <person name="Pereira I.A."/>
            <person name="Rodrigues-Pousada C."/>
        </authorList>
    </citation>
    <scope>NUCLEOTIDE SEQUENCE [LARGE SCALE GENOMIC DNA]</scope>
    <source>
        <strain evidence="3">ATCC 19364 / DSM 1382 / NCIMB 9332 / VKM B-1759</strain>
    </source>
</reference>
<accession>T2GD31</accession>
<dbReference type="RefSeq" id="WP_021761516.1">
    <property type="nucleotide sequence ID" value="NC_022444.1"/>
</dbReference>
<evidence type="ECO:0000256" key="1">
    <source>
        <dbReference type="SAM" id="SignalP"/>
    </source>
</evidence>
<dbReference type="STRING" id="1121448.DGI_2759"/>
<protein>
    <submittedName>
        <fullName evidence="2">Uncharacterized protein</fullName>
    </submittedName>
</protein>
<name>T2GD31_MEGG1</name>
<dbReference type="KEGG" id="dgg:DGI_2759"/>
<evidence type="ECO:0000313" key="3">
    <source>
        <dbReference type="Proteomes" id="UP000016587"/>
    </source>
</evidence>